<dbReference type="RefSeq" id="XP_012178598.1">
    <property type="nucleotide sequence ID" value="XM_012323208.1"/>
</dbReference>
<dbReference type="STRING" id="599839.J4GJW0"/>
<accession>J4GJW0</accession>
<dbReference type="PANTHER" id="PTHR31285:SF0">
    <property type="entry name" value="NICOTINAMIDE MONONUCLEOTIDE ADENYLYLTRANSFERASE"/>
    <property type="match status" value="1"/>
</dbReference>
<dbReference type="SUPFAM" id="SSF52374">
    <property type="entry name" value="Nucleotidylyl transferase"/>
    <property type="match status" value="1"/>
</dbReference>
<evidence type="ECO:0000313" key="2">
    <source>
        <dbReference type="Proteomes" id="UP000006352"/>
    </source>
</evidence>
<dbReference type="AlphaFoldDB" id="J4GJW0"/>
<protein>
    <recommendedName>
        <fullName evidence="3">Nicotinamide-nucleotide adenylyltransferase</fullName>
    </recommendedName>
</protein>
<dbReference type="GO" id="GO:0005737">
    <property type="term" value="C:cytoplasm"/>
    <property type="evidence" value="ECO:0007669"/>
    <property type="project" value="TreeGrafter"/>
</dbReference>
<name>J4GJW0_9APHY</name>
<keyword evidence="2" id="KW-1185">Reference proteome</keyword>
<dbReference type="OrthoDB" id="5591297at2759"/>
<evidence type="ECO:0000313" key="1">
    <source>
        <dbReference type="EMBL" id="CCL99315.1"/>
    </source>
</evidence>
<dbReference type="PANTHER" id="PTHR31285">
    <property type="entry name" value="NICOTINAMIDE MONONUCLEOTIDE ADENYLYLTRANSFERASE"/>
    <property type="match status" value="1"/>
</dbReference>
<dbReference type="FunCoup" id="J4GJW0">
    <property type="interactions" value="215"/>
</dbReference>
<reference evidence="1 2" key="1">
    <citation type="journal article" date="2012" name="Appl. Environ. Microbiol.">
        <title>Short-read sequencing for genomic analysis of the brown rot fungus Fibroporia radiculosa.</title>
        <authorList>
            <person name="Tang J.D."/>
            <person name="Perkins A.D."/>
            <person name="Sonstegard T.S."/>
            <person name="Schroeder S.G."/>
            <person name="Burgess S.C."/>
            <person name="Diehl S.V."/>
        </authorList>
    </citation>
    <scope>NUCLEOTIDE SEQUENCE [LARGE SCALE GENOMIC DNA]</scope>
    <source>
        <strain evidence="1 2">TFFH 294</strain>
    </source>
</reference>
<dbReference type="Gene3D" id="3.40.50.620">
    <property type="entry name" value="HUPs"/>
    <property type="match status" value="1"/>
</dbReference>
<organism evidence="1 2">
    <name type="scientific">Fibroporia radiculosa</name>
    <dbReference type="NCBI Taxonomy" id="599839"/>
    <lineage>
        <taxon>Eukaryota</taxon>
        <taxon>Fungi</taxon>
        <taxon>Dikarya</taxon>
        <taxon>Basidiomycota</taxon>
        <taxon>Agaricomycotina</taxon>
        <taxon>Agaricomycetes</taxon>
        <taxon>Polyporales</taxon>
        <taxon>Fibroporiaceae</taxon>
        <taxon>Fibroporia</taxon>
    </lineage>
</organism>
<dbReference type="GO" id="GO:0000309">
    <property type="term" value="F:nicotinamide-nucleotide adenylyltransferase activity"/>
    <property type="evidence" value="ECO:0007669"/>
    <property type="project" value="TreeGrafter"/>
</dbReference>
<dbReference type="InParanoid" id="J4GJW0"/>
<dbReference type="HOGENOM" id="CLU_032651_1_0_1"/>
<sequence>MASVPFSTLIDRVRSGVSSIELVYTSHERWPLPRLSPLRTLRVSILDSSFNPPSLAHLALVNAPHICHLAREPDRIQVEGDYDAKLLLLSVRNADKQLKPGDATYVQRLEMMVLLAKDIVRNRPICLQDHFQTSHSDYAQTAYDNAAVAIIDEPTFVGKSKALIQFLRQRVSSYLPSSPDIDLTAAPDIPSSASVTQTVRPQLTFLVGMDTLERLFAPRFYPSEEAMLQALRQFFSVDGDDARVVCARRVLPGIMHTQDEKGQEFLGIIHDYLQRNRVTMIEIGEHEKEISSTQIRNLLGGGDNAWRRMTTSSVAEYITQQGLYSTT</sequence>
<dbReference type="EMBL" id="HE796927">
    <property type="protein sequence ID" value="CCL99315.1"/>
    <property type="molecule type" value="Genomic_DNA"/>
</dbReference>
<dbReference type="GeneID" id="24094226"/>
<gene>
    <name evidence="1" type="ORF">FIBRA_01331</name>
</gene>
<evidence type="ECO:0008006" key="3">
    <source>
        <dbReference type="Google" id="ProtNLM"/>
    </source>
</evidence>
<proteinExistence type="predicted"/>
<dbReference type="InterPro" id="IPR014729">
    <property type="entry name" value="Rossmann-like_a/b/a_fold"/>
</dbReference>
<dbReference type="GO" id="GO:0005634">
    <property type="term" value="C:nucleus"/>
    <property type="evidence" value="ECO:0007669"/>
    <property type="project" value="TreeGrafter"/>
</dbReference>
<dbReference type="GO" id="GO:0016887">
    <property type="term" value="F:ATP hydrolysis activity"/>
    <property type="evidence" value="ECO:0007669"/>
    <property type="project" value="TreeGrafter"/>
</dbReference>
<dbReference type="Proteomes" id="UP000006352">
    <property type="component" value="Unassembled WGS sequence"/>
</dbReference>